<evidence type="ECO:0000313" key="9">
    <source>
        <dbReference type="EMBL" id="MBM6948436.1"/>
    </source>
</evidence>
<evidence type="ECO:0000256" key="5">
    <source>
        <dbReference type="ARBA" id="ARBA00023136"/>
    </source>
</evidence>
<comment type="subcellular location">
    <subcellularLocation>
        <location evidence="1">Cell membrane</location>
        <topology evidence="1">Multi-pass membrane protein</topology>
    </subcellularLocation>
</comment>
<feature type="domain" description="Major facilitator superfamily (MFS) profile" evidence="8">
    <location>
        <begin position="1"/>
        <end position="404"/>
    </location>
</feature>
<keyword evidence="2" id="KW-0813">Transport</keyword>
<feature type="transmembrane region" description="Helical" evidence="7">
    <location>
        <begin position="237"/>
        <end position="258"/>
    </location>
</feature>
<feature type="transmembrane region" description="Helical" evidence="7">
    <location>
        <begin position="359"/>
        <end position="379"/>
    </location>
</feature>
<dbReference type="GO" id="GO:0022857">
    <property type="term" value="F:transmembrane transporter activity"/>
    <property type="evidence" value="ECO:0007669"/>
    <property type="project" value="InterPro"/>
</dbReference>
<sequence length="404" mass="42582">MKSAPNRWLILTAAAIVNFVHGNPYIWTVFQPYVKEEYGLSTAASSLPFTLIIGIFAAGNMAGGYLQHRLGARMTAFLGSLVMCAGFLLAAMAPRSMPWLISLGYGILGGFGSGCAFAMLTAVPQAWFPERRGMVSGITIGMVGLSGILMNPLCDRLLAAFGYRAAMLWVTFIYAVLCLGIFFLREPGEAGAGSPAPRAGKAMGSGTAGMAGTGGMDPSQDTRRQYTPREMMRTRSFYIISLVYALAVPAYALVNPVMKSLGMERGLTDSAALLGVVAASAANIAGRFALPWLSDRTGRRRVLGATYLLCTVSTLGLVFARGALFTVLSSAVCLVYGGVVSVFPVVVSDRFGTKYQGTNYGAAMIGYSIASLLSPLLLSLAGQEASLVITGLASLGGLFLLRFL</sequence>
<evidence type="ECO:0000259" key="8">
    <source>
        <dbReference type="PROSITE" id="PS50850"/>
    </source>
</evidence>
<dbReference type="Pfam" id="PF07690">
    <property type="entry name" value="MFS_1"/>
    <property type="match status" value="1"/>
</dbReference>
<feature type="transmembrane region" description="Helical" evidence="7">
    <location>
        <begin position="326"/>
        <end position="347"/>
    </location>
</feature>
<reference evidence="9" key="1">
    <citation type="submission" date="2020-08" db="EMBL/GenBank/DDBJ databases">
        <authorList>
            <person name="Cejkova D."/>
            <person name="Kubasova T."/>
            <person name="Jahodarova E."/>
            <person name="Rychlik I."/>
        </authorList>
    </citation>
    <scope>NUCLEOTIDE SEQUENCE</scope>
    <source>
        <strain evidence="9">An582</strain>
    </source>
</reference>
<dbReference type="Proteomes" id="UP000705508">
    <property type="component" value="Unassembled WGS sequence"/>
</dbReference>
<comment type="caution">
    <text evidence="9">The sequence shown here is derived from an EMBL/GenBank/DDBJ whole genome shotgun (WGS) entry which is preliminary data.</text>
</comment>
<feature type="transmembrane region" description="Helical" evidence="7">
    <location>
        <begin position="135"/>
        <end position="153"/>
    </location>
</feature>
<proteinExistence type="predicted"/>
<dbReference type="PANTHER" id="PTHR11360">
    <property type="entry name" value="MONOCARBOXYLATE TRANSPORTER"/>
    <property type="match status" value="1"/>
</dbReference>
<keyword evidence="5 7" id="KW-0472">Membrane</keyword>
<keyword evidence="4 7" id="KW-1133">Transmembrane helix</keyword>
<dbReference type="InterPro" id="IPR020846">
    <property type="entry name" value="MFS_dom"/>
</dbReference>
<feature type="compositionally biased region" description="Gly residues" evidence="6">
    <location>
        <begin position="206"/>
        <end position="215"/>
    </location>
</feature>
<dbReference type="PANTHER" id="PTHR11360:SF304">
    <property type="entry name" value="MFS DOMAIN-CONTAINING PROTEIN"/>
    <property type="match status" value="1"/>
</dbReference>
<gene>
    <name evidence="9" type="ORF">H6A20_07165</name>
</gene>
<evidence type="ECO:0000313" key="10">
    <source>
        <dbReference type="Proteomes" id="UP000705508"/>
    </source>
</evidence>
<evidence type="ECO:0000256" key="2">
    <source>
        <dbReference type="ARBA" id="ARBA00022448"/>
    </source>
</evidence>
<dbReference type="GO" id="GO:0005886">
    <property type="term" value="C:plasma membrane"/>
    <property type="evidence" value="ECO:0007669"/>
    <property type="project" value="UniProtKB-SubCell"/>
</dbReference>
<feature type="transmembrane region" description="Helical" evidence="7">
    <location>
        <begin position="99"/>
        <end position="123"/>
    </location>
</feature>
<feature type="transmembrane region" description="Helical" evidence="7">
    <location>
        <begin position="385"/>
        <end position="403"/>
    </location>
</feature>
<feature type="transmembrane region" description="Helical" evidence="7">
    <location>
        <begin position="70"/>
        <end position="93"/>
    </location>
</feature>
<evidence type="ECO:0000256" key="6">
    <source>
        <dbReference type="SAM" id="MobiDB-lite"/>
    </source>
</evidence>
<dbReference type="SUPFAM" id="SSF103473">
    <property type="entry name" value="MFS general substrate transporter"/>
    <property type="match status" value="1"/>
</dbReference>
<dbReference type="RefSeq" id="WP_204906446.1">
    <property type="nucleotide sequence ID" value="NZ_JACJKS010000008.1"/>
</dbReference>
<evidence type="ECO:0000256" key="1">
    <source>
        <dbReference type="ARBA" id="ARBA00004651"/>
    </source>
</evidence>
<dbReference type="EMBL" id="JACJKS010000008">
    <property type="protein sequence ID" value="MBM6948436.1"/>
    <property type="molecule type" value="Genomic_DNA"/>
</dbReference>
<protein>
    <submittedName>
        <fullName evidence="9">MFS transporter</fullName>
    </submittedName>
</protein>
<evidence type="ECO:0000256" key="3">
    <source>
        <dbReference type="ARBA" id="ARBA00022692"/>
    </source>
</evidence>
<reference evidence="9" key="2">
    <citation type="journal article" date="2021" name="Sci. Rep.">
        <title>The distribution of antibiotic resistance genes in chicken gut microbiota commensals.</title>
        <authorList>
            <person name="Juricova H."/>
            <person name="Matiasovicova J."/>
            <person name="Kubasova T."/>
            <person name="Cejkova D."/>
            <person name="Rychlik I."/>
        </authorList>
    </citation>
    <scope>NUCLEOTIDE SEQUENCE</scope>
    <source>
        <strain evidence="9">An582</strain>
    </source>
</reference>
<evidence type="ECO:0000256" key="4">
    <source>
        <dbReference type="ARBA" id="ARBA00022989"/>
    </source>
</evidence>
<feature type="transmembrane region" description="Helical" evidence="7">
    <location>
        <begin position="270"/>
        <end position="290"/>
    </location>
</feature>
<dbReference type="PROSITE" id="PS50850">
    <property type="entry name" value="MFS"/>
    <property type="match status" value="1"/>
</dbReference>
<dbReference type="InterPro" id="IPR036259">
    <property type="entry name" value="MFS_trans_sf"/>
</dbReference>
<dbReference type="AlphaFoldDB" id="A0A938XBE4"/>
<feature type="transmembrane region" description="Helical" evidence="7">
    <location>
        <begin position="38"/>
        <end position="58"/>
    </location>
</feature>
<accession>A0A938XBE4</accession>
<feature type="transmembrane region" description="Helical" evidence="7">
    <location>
        <begin position="165"/>
        <end position="184"/>
    </location>
</feature>
<dbReference type="Gene3D" id="1.20.1250.20">
    <property type="entry name" value="MFS general substrate transporter like domains"/>
    <property type="match status" value="2"/>
</dbReference>
<name>A0A938XBE4_9CLOT</name>
<dbReference type="InterPro" id="IPR011701">
    <property type="entry name" value="MFS"/>
</dbReference>
<keyword evidence="3 7" id="KW-0812">Transmembrane</keyword>
<organism evidence="9 10">
    <name type="scientific">Mordavella massiliensis</name>
    <dbReference type="NCBI Taxonomy" id="1871024"/>
    <lineage>
        <taxon>Bacteria</taxon>
        <taxon>Bacillati</taxon>
        <taxon>Bacillota</taxon>
        <taxon>Clostridia</taxon>
        <taxon>Eubacteriales</taxon>
        <taxon>Clostridiaceae</taxon>
        <taxon>Mordavella</taxon>
    </lineage>
</organism>
<evidence type="ECO:0000256" key="7">
    <source>
        <dbReference type="SAM" id="Phobius"/>
    </source>
</evidence>
<dbReference type="InterPro" id="IPR050327">
    <property type="entry name" value="Proton-linked_MCT"/>
</dbReference>
<feature type="region of interest" description="Disordered" evidence="6">
    <location>
        <begin position="194"/>
        <end position="223"/>
    </location>
</feature>
<feature type="transmembrane region" description="Helical" evidence="7">
    <location>
        <begin position="302"/>
        <end position="320"/>
    </location>
</feature>